<keyword evidence="2" id="KW-0802">TPR repeat</keyword>
<feature type="transmembrane region" description="Helical" evidence="4">
    <location>
        <begin position="417"/>
        <end position="434"/>
    </location>
</feature>
<feature type="region of interest" description="Disordered" evidence="3">
    <location>
        <begin position="1"/>
        <end position="64"/>
    </location>
</feature>
<dbReference type="EMBL" id="CP050063">
    <property type="protein sequence ID" value="QIP17156.1"/>
    <property type="molecule type" value="Genomic_DNA"/>
</dbReference>
<protein>
    <submittedName>
        <fullName evidence="5">Tetratricopeptide repeat protein</fullName>
    </submittedName>
</protein>
<dbReference type="SUPFAM" id="SSF48452">
    <property type="entry name" value="TPR-like"/>
    <property type="match status" value="1"/>
</dbReference>
<accession>A0A6G9AXS1</accession>
<feature type="transmembrane region" description="Helical" evidence="4">
    <location>
        <begin position="216"/>
        <end position="233"/>
    </location>
</feature>
<keyword evidence="4" id="KW-0472">Membrane</keyword>
<keyword evidence="4" id="KW-0812">Transmembrane</keyword>
<proteinExistence type="predicted"/>
<feature type="transmembrane region" description="Helical" evidence="4">
    <location>
        <begin position="388"/>
        <end position="408"/>
    </location>
</feature>
<feature type="transmembrane region" description="Helical" evidence="4">
    <location>
        <begin position="159"/>
        <end position="179"/>
    </location>
</feature>
<evidence type="ECO:0000256" key="1">
    <source>
        <dbReference type="ARBA" id="ARBA00022737"/>
    </source>
</evidence>
<keyword evidence="6" id="KW-1185">Reference proteome</keyword>
<evidence type="ECO:0000313" key="5">
    <source>
        <dbReference type="EMBL" id="QIP17156.1"/>
    </source>
</evidence>
<sequence>MAKKKQPSGPGPDRPGPDRPNRPVTPKPALTPANNRPIPGRSAEATLRPPIRPTAPKSVDPPSTPDLPIEARQIIWWPLAVLALLGFLLYVNTFGHQYALDDIAAVGQNLFVKKGIAGIPDLMRTEFWHFSNISLGYYRPLSLITFAIEQEYFKDDPNISHMINAGLYALTGLVIGALLQKWLPGQTITSFLIGLVFIAHPIHTEIVANIKGRDEILSFLFISLMLLSYWRYLETKQWGWIIGACVSLYLAFLSKESSIVSLGLIPAMQYWFARRNVWQSLISLWPFLIVAALFFYQKQKMIGTLSGTPPVDWANYPYAIEKTQKSTTFKFLIYYLRLLVLPHPLVYDYSYNVIPSGGKGDLLTWAGFIAFVGMLWLTWKGFIKRTLWGFGLFWFFVTMAPGLGFIWLRGGIFAERFAYAAVMGFGFILIWGLQKLLVKAPATGSDELALKPVYVRYAPLLGLMAVVAGLYSFKTIERNRDWENNFILFNSALPYAPNSCQVQRHVANEWIEKGLKDRNKADSVANATNAIKPKPSPDQIKKAQTLIDTNIAHANKHGRWALDHLQESTRIYPNFGEAYFSMAYVFQKITPNVDSAKYYYKQTIRAANAYAPAYNNLGVIYQGEGFAQNNRQKLELASYYYNRSMVVNPAYVDGQNNRANLMKASGLDVKFLPDSILNKY</sequence>
<keyword evidence="1" id="KW-0677">Repeat</keyword>
<feature type="transmembrane region" description="Helical" evidence="4">
    <location>
        <begin position="74"/>
        <end position="91"/>
    </location>
</feature>
<dbReference type="Proteomes" id="UP000501802">
    <property type="component" value="Chromosome"/>
</dbReference>
<dbReference type="InterPro" id="IPR052346">
    <property type="entry name" value="O-mannosyl-transferase_TMTC"/>
</dbReference>
<dbReference type="InterPro" id="IPR011990">
    <property type="entry name" value="TPR-like_helical_dom_sf"/>
</dbReference>
<organism evidence="5 6">
    <name type="scientific">Spirosoma aureum</name>
    <dbReference type="NCBI Taxonomy" id="2692134"/>
    <lineage>
        <taxon>Bacteria</taxon>
        <taxon>Pseudomonadati</taxon>
        <taxon>Bacteroidota</taxon>
        <taxon>Cytophagia</taxon>
        <taxon>Cytophagales</taxon>
        <taxon>Cytophagaceae</taxon>
        <taxon>Spirosoma</taxon>
    </lineage>
</organism>
<feature type="transmembrane region" description="Helical" evidence="4">
    <location>
        <begin position="191"/>
        <end position="210"/>
    </location>
</feature>
<dbReference type="PANTHER" id="PTHR44227">
    <property type="match status" value="1"/>
</dbReference>
<dbReference type="Gene3D" id="1.25.40.10">
    <property type="entry name" value="Tetratricopeptide repeat domain"/>
    <property type="match status" value="1"/>
</dbReference>
<feature type="transmembrane region" description="Helical" evidence="4">
    <location>
        <begin position="277"/>
        <end position="296"/>
    </location>
</feature>
<dbReference type="PANTHER" id="PTHR44227:SF3">
    <property type="entry name" value="PROTEIN O-MANNOSYL-TRANSFERASE TMTC4"/>
    <property type="match status" value="1"/>
</dbReference>
<evidence type="ECO:0000256" key="2">
    <source>
        <dbReference type="ARBA" id="ARBA00022803"/>
    </source>
</evidence>
<reference evidence="5 6" key="1">
    <citation type="submission" date="2020-03" db="EMBL/GenBank/DDBJ databases">
        <authorList>
            <person name="Kim M.K."/>
        </authorList>
    </citation>
    <scope>NUCLEOTIDE SEQUENCE [LARGE SCALE GENOMIC DNA]</scope>
    <source>
        <strain evidence="5 6">BT328</strain>
    </source>
</reference>
<evidence type="ECO:0000256" key="4">
    <source>
        <dbReference type="SAM" id="Phobius"/>
    </source>
</evidence>
<keyword evidence="4" id="KW-1133">Transmembrane helix</keyword>
<gene>
    <name evidence="5" type="ORF">G8759_33225</name>
</gene>
<dbReference type="AlphaFoldDB" id="A0A6G9AXS1"/>
<dbReference type="RefSeq" id="WP_167217738.1">
    <property type="nucleotide sequence ID" value="NZ_CP050063.1"/>
</dbReference>
<feature type="transmembrane region" description="Helical" evidence="4">
    <location>
        <begin position="362"/>
        <end position="382"/>
    </location>
</feature>
<feature type="transmembrane region" description="Helical" evidence="4">
    <location>
        <begin position="454"/>
        <end position="473"/>
    </location>
</feature>
<evidence type="ECO:0000256" key="3">
    <source>
        <dbReference type="SAM" id="MobiDB-lite"/>
    </source>
</evidence>
<dbReference type="KEGG" id="spib:G8759_33225"/>
<evidence type="ECO:0000313" key="6">
    <source>
        <dbReference type="Proteomes" id="UP000501802"/>
    </source>
</evidence>
<feature type="transmembrane region" description="Helical" evidence="4">
    <location>
        <begin position="240"/>
        <end position="265"/>
    </location>
</feature>
<name>A0A6G9AXS1_9BACT</name>